<name>A0A7V7TY89_9HYPH</name>
<proteinExistence type="predicted"/>
<evidence type="ECO:0000256" key="1">
    <source>
        <dbReference type="SAM" id="MobiDB-lite"/>
    </source>
</evidence>
<evidence type="ECO:0000313" key="3">
    <source>
        <dbReference type="Proteomes" id="UP000432089"/>
    </source>
</evidence>
<dbReference type="RefSeq" id="WP_150972854.1">
    <property type="nucleotide sequence ID" value="NZ_VZDO01000020.1"/>
</dbReference>
<evidence type="ECO:0000313" key="2">
    <source>
        <dbReference type="EMBL" id="KAB0676847.1"/>
    </source>
</evidence>
<dbReference type="Proteomes" id="UP000432089">
    <property type="component" value="Unassembled WGS sequence"/>
</dbReference>
<accession>A0A7V7TY89</accession>
<sequence length="230" mass="23142">MTRIDAHGPGTASPQTDAAGRRDGRLDAALSRARTGGRETHADLGTEAGLGDAARREAAFGERMRHALGGDGAPDEKEREAAGEARLLAVAERAASPFAAMAAPVAVSPEAAPKVGALIERVEAALATLPREGSGAGATLRIDLSGIPGLNLAGLTVAIAPDGLDVVLTVPPTATLDAGLREAAGALAERLQGRFRSRVVRVFEAAGAPAASEAEDALGEIGALLAGRRA</sequence>
<organism evidence="2 3">
    <name type="scientific">Plantimonas leprariae</name>
    <dbReference type="NCBI Taxonomy" id="2615207"/>
    <lineage>
        <taxon>Bacteria</taxon>
        <taxon>Pseudomonadati</taxon>
        <taxon>Pseudomonadota</taxon>
        <taxon>Alphaproteobacteria</taxon>
        <taxon>Hyphomicrobiales</taxon>
        <taxon>Aurantimonadaceae</taxon>
        <taxon>Plantimonas</taxon>
    </lineage>
</organism>
<comment type="caution">
    <text evidence="2">The sequence shown here is derived from an EMBL/GenBank/DDBJ whole genome shotgun (WGS) entry which is preliminary data.</text>
</comment>
<gene>
    <name evidence="2" type="ORF">F6X38_19950</name>
</gene>
<dbReference type="AlphaFoldDB" id="A0A7V7TY89"/>
<protein>
    <submittedName>
        <fullName evidence="2">Uncharacterized protein</fullName>
    </submittedName>
</protein>
<dbReference type="EMBL" id="VZDO01000020">
    <property type="protein sequence ID" value="KAB0676847.1"/>
    <property type="molecule type" value="Genomic_DNA"/>
</dbReference>
<feature type="region of interest" description="Disordered" evidence="1">
    <location>
        <begin position="1"/>
        <end position="50"/>
    </location>
</feature>
<reference evidence="2 3" key="1">
    <citation type="submission" date="2019-09" db="EMBL/GenBank/DDBJ databases">
        <title>YIM 132180 draft genome.</title>
        <authorList>
            <person name="Zhang K."/>
        </authorList>
    </citation>
    <scope>NUCLEOTIDE SEQUENCE [LARGE SCALE GENOMIC DNA]</scope>
    <source>
        <strain evidence="2 3">YIM 132180</strain>
    </source>
</reference>
<keyword evidence="3" id="KW-1185">Reference proteome</keyword>